<proteinExistence type="predicted"/>
<evidence type="ECO:0000256" key="1">
    <source>
        <dbReference type="ARBA" id="ARBA00022801"/>
    </source>
</evidence>
<dbReference type="PANTHER" id="PTHR14226">
    <property type="entry name" value="NEUROPATHY TARGET ESTERASE/SWISS CHEESE D.MELANOGASTER"/>
    <property type="match status" value="1"/>
</dbReference>
<dbReference type="eggNOG" id="COG1752">
    <property type="taxonomic scope" value="Bacteria"/>
</dbReference>
<organism evidence="6 7">
    <name type="scientific">Allomeiothermus silvanus (strain ATCC 700542 / DSM 9946 / NBRC 106475 / NCIMB 13440 / VI-R2)</name>
    <name type="common">Thermus silvanus</name>
    <dbReference type="NCBI Taxonomy" id="526227"/>
    <lineage>
        <taxon>Bacteria</taxon>
        <taxon>Thermotogati</taxon>
        <taxon>Deinococcota</taxon>
        <taxon>Deinococci</taxon>
        <taxon>Thermales</taxon>
        <taxon>Thermaceae</taxon>
        <taxon>Allomeiothermus</taxon>
    </lineage>
</organism>
<evidence type="ECO:0000313" key="6">
    <source>
        <dbReference type="EMBL" id="ADH63541.1"/>
    </source>
</evidence>
<evidence type="ECO:0000256" key="3">
    <source>
        <dbReference type="ARBA" id="ARBA00023098"/>
    </source>
</evidence>
<dbReference type="AlphaFoldDB" id="D7BFI8"/>
<protein>
    <submittedName>
        <fullName evidence="6">Patatin</fullName>
    </submittedName>
</protein>
<keyword evidence="1 4" id="KW-0378">Hydrolase</keyword>
<evidence type="ECO:0000256" key="4">
    <source>
        <dbReference type="PROSITE-ProRule" id="PRU01161"/>
    </source>
</evidence>
<feature type="short sequence motif" description="GXGXXG" evidence="4">
    <location>
        <begin position="4"/>
        <end position="9"/>
    </location>
</feature>
<dbReference type="InterPro" id="IPR002641">
    <property type="entry name" value="PNPLA_dom"/>
</dbReference>
<gene>
    <name evidence="6" type="ordered locus">Mesil_1656</name>
</gene>
<dbReference type="KEGG" id="msv:Mesil_1656"/>
<dbReference type="CDD" id="cd07205">
    <property type="entry name" value="Pat_PNPLA6_PNPLA7_NTE1_like"/>
    <property type="match status" value="1"/>
</dbReference>
<feature type="short sequence motif" description="GXSXG" evidence="4">
    <location>
        <begin position="31"/>
        <end position="35"/>
    </location>
</feature>
<feature type="domain" description="PNPLA" evidence="5">
    <location>
        <begin position="1"/>
        <end position="157"/>
    </location>
</feature>
<dbReference type="GO" id="GO:0016042">
    <property type="term" value="P:lipid catabolic process"/>
    <property type="evidence" value="ECO:0007669"/>
    <property type="project" value="UniProtKB-UniRule"/>
</dbReference>
<dbReference type="PANTHER" id="PTHR14226:SF29">
    <property type="entry name" value="NEUROPATHY TARGET ESTERASE SWS"/>
    <property type="match status" value="1"/>
</dbReference>
<evidence type="ECO:0000259" key="5">
    <source>
        <dbReference type="PROSITE" id="PS51635"/>
    </source>
</evidence>
<reference evidence="6 7" key="1">
    <citation type="journal article" date="2010" name="Stand. Genomic Sci.">
        <title>Complete genome sequence of Meiothermus silvanus type strain (VI-R2).</title>
        <authorList>
            <person name="Sikorski J."/>
            <person name="Tindall B.J."/>
            <person name="Lowry S."/>
            <person name="Lucas S."/>
            <person name="Nolan M."/>
            <person name="Copeland A."/>
            <person name="Glavina Del Rio T."/>
            <person name="Tice H."/>
            <person name="Cheng J.F."/>
            <person name="Han C."/>
            <person name="Pitluck S."/>
            <person name="Liolios K."/>
            <person name="Ivanova N."/>
            <person name="Mavromatis K."/>
            <person name="Mikhailova N."/>
            <person name="Pati A."/>
            <person name="Goodwin L."/>
            <person name="Chen A."/>
            <person name="Palaniappan K."/>
            <person name="Land M."/>
            <person name="Hauser L."/>
            <person name="Chang Y.J."/>
            <person name="Jeffries C.D."/>
            <person name="Rohde M."/>
            <person name="Goker M."/>
            <person name="Woyke T."/>
            <person name="Bristow J."/>
            <person name="Eisen J.A."/>
            <person name="Markowitz V."/>
            <person name="Hugenholtz P."/>
            <person name="Kyrpides N.C."/>
            <person name="Klenk H.P."/>
            <person name="Lapidus A."/>
        </authorList>
    </citation>
    <scope>NUCLEOTIDE SEQUENCE [LARGE SCALE GENOMIC DNA]</scope>
    <source>
        <strain evidence="7">ATCC 700542 / DSM 9946 / VI-R2</strain>
    </source>
</reference>
<keyword evidence="2 4" id="KW-0442">Lipid degradation</keyword>
<dbReference type="EMBL" id="CP002042">
    <property type="protein sequence ID" value="ADH63541.1"/>
    <property type="molecule type" value="Genomic_DNA"/>
</dbReference>
<dbReference type="HOGENOM" id="CLU_047251_4_2_0"/>
<feature type="active site" description="Proton acceptor" evidence="4">
    <location>
        <position position="144"/>
    </location>
</feature>
<dbReference type="Gene3D" id="3.40.1090.10">
    <property type="entry name" value="Cytosolic phospholipase A2 catalytic domain"/>
    <property type="match status" value="2"/>
</dbReference>
<dbReference type="STRING" id="526227.Mesil_1656"/>
<sequence length="241" mass="26273">MLSGGGARGLAHIGVLEVLEAHGFEAQIVAGTSMGAIIGALWAAGKSAAEILEIARRTPWLRLLSLNPRSSGFISERRMRELLALHLPETFEVLQRRLIVTATDLETGQLAYFFEGDLRGAVLASSAYPGLFSPVVFNRRTFVDGGVLDNLPVDAARFLQAKTVLAVDVTPEIALPGVPRTAIGQIRRSVDIMQNHLTAARRALYPPEKYLRPELGGVGIEQFHRIEEIVEAGRRAARDLF</sequence>
<dbReference type="Pfam" id="PF01734">
    <property type="entry name" value="Patatin"/>
    <property type="match status" value="1"/>
</dbReference>
<feature type="active site" description="Nucleophile" evidence="4">
    <location>
        <position position="33"/>
    </location>
</feature>
<name>D7BFI8_ALLS1</name>
<dbReference type="GO" id="GO:0016787">
    <property type="term" value="F:hydrolase activity"/>
    <property type="evidence" value="ECO:0007669"/>
    <property type="project" value="UniProtKB-UniRule"/>
</dbReference>
<dbReference type="InterPro" id="IPR050301">
    <property type="entry name" value="NTE"/>
</dbReference>
<keyword evidence="3 4" id="KW-0443">Lipid metabolism</keyword>
<keyword evidence="7" id="KW-1185">Reference proteome</keyword>
<feature type="short sequence motif" description="DGA/G" evidence="4">
    <location>
        <begin position="144"/>
        <end position="146"/>
    </location>
</feature>
<dbReference type="SUPFAM" id="SSF52151">
    <property type="entry name" value="FabD/lysophospholipase-like"/>
    <property type="match status" value="1"/>
</dbReference>
<dbReference type="Proteomes" id="UP000001916">
    <property type="component" value="Chromosome"/>
</dbReference>
<evidence type="ECO:0000313" key="7">
    <source>
        <dbReference type="Proteomes" id="UP000001916"/>
    </source>
</evidence>
<evidence type="ECO:0000256" key="2">
    <source>
        <dbReference type="ARBA" id="ARBA00022963"/>
    </source>
</evidence>
<dbReference type="InterPro" id="IPR016035">
    <property type="entry name" value="Acyl_Trfase/lysoPLipase"/>
</dbReference>
<dbReference type="PROSITE" id="PS51635">
    <property type="entry name" value="PNPLA"/>
    <property type="match status" value="1"/>
</dbReference>
<accession>D7BFI8</accession>